<dbReference type="Proteomes" id="UP000325081">
    <property type="component" value="Unassembled WGS sequence"/>
</dbReference>
<comment type="cofactor">
    <cofactor evidence="1">
        <name>FAD</name>
        <dbReference type="ChEBI" id="CHEBI:57692"/>
    </cofactor>
</comment>
<dbReference type="PANTHER" id="PTHR45968">
    <property type="entry name" value="OSJNBA0019K04.7 PROTEIN"/>
    <property type="match status" value="1"/>
</dbReference>
<dbReference type="Gene3D" id="3.50.50.60">
    <property type="entry name" value="FAD/NAD(P)-binding domain"/>
    <property type="match status" value="1"/>
</dbReference>
<dbReference type="GO" id="GO:0050660">
    <property type="term" value="F:flavin adenine dinucleotide binding"/>
    <property type="evidence" value="ECO:0007669"/>
    <property type="project" value="InterPro"/>
</dbReference>
<feature type="domain" description="Glucose-methanol-choline oxidoreductase N-terminal" evidence="5">
    <location>
        <begin position="294"/>
        <end position="308"/>
    </location>
</feature>
<dbReference type="InterPro" id="IPR036188">
    <property type="entry name" value="FAD/NAD-bd_sf"/>
</dbReference>
<evidence type="ECO:0000313" key="7">
    <source>
        <dbReference type="Proteomes" id="UP000325081"/>
    </source>
</evidence>
<dbReference type="SUPFAM" id="SSF51905">
    <property type="entry name" value="FAD/NAD(P)-binding domain"/>
    <property type="match status" value="1"/>
</dbReference>
<dbReference type="AlphaFoldDB" id="A0A5A7QIG4"/>
<dbReference type="InterPro" id="IPR051871">
    <property type="entry name" value="GMC_Oxidoreductase-Related"/>
</dbReference>
<sequence>MFATKMPEKLVRFSPPYLLFLITISLICLPGSISLRGPAYLGFLSNATDFPPVDYYDYIIVGGGTAGCPLAATLSEKFRVLVLERGGIPYGDPNLMNPNGFLTTLMEVDDFNSPAQAFTSEDGVPNARGRVLGGSSAINAGFYSRADQDFYKRSGINWDLVMVNQSYEWVENAIVFRPNLRNWQSAVRDALLEAGIAPYHGFSLDHVVGTKIGGSTFDSSNTRHSAADLLNYANPSNIKVVVHASVERVLLTSSSSLSNSGNKLSANGVVFRDQTGFYHHAMVRDKGEVLLCAGALGSSQLLLLSGLGPRPYLASWGIPVARHSPYVGRFMYDNPRNGISILPRMPLEHSLIQVVGITSSGFYLEAASNIVPFTSPARPVFIRAPGSSTYLTVATLMEKIVGPFSSGSLRLASTNVRVNPIVRFNYFRNPIDLERCVNGTRKIASVLRGRSMNKFRFRQLFGAREFRFVGPVLPNDESDDERMREFCRRTVSTIWHYHGGCLVGKVVDRELKVMGIDALRVVDGSTFTVSPGTNPQATLLMLGRTFYCGFSILGYALFKVSKCETSEVVLNMKIEMPIQVDITLAVCKNYQELILILTRLSFPTVMSHLQKPMFNK</sequence>
<dbReference type="EMBL" id="BKCP01007181">
    <property type="protein sequence ID" value="GER45073.1"/>
    <property type="molecule type" value="Genomic_DNA"/>
</dbReference>
<dbReference type="OrthoDB" id="269227at2759"/>
<reference evidence="7" key="1">
    <citation type="journal article" date="2019" name="Curr. Biol.">
        <title>Genome Sequence of Striga asiatica Provides Insight into the Evolution of Plant Parasitism.</title>
        <authorList>
            <person name="Yoshida S."/>
            <person name="Kim S."/>
            <person name="Wafula E.K."/>
            <person name="Tanskanen J."/>
            <person name="Kim Y.M."/>
            <person name="Honaas L."/>
            <person name="Yang Z."/>
            <person name="Spallek T."/>
            <person name="Conn C.E."/>
            <person name="Ichihashi Y."/>
            <person name="Cheong K."/>
            <person name="Cui S."/>
            <person name="Der J.P."/>
            <person name="Gundlach H."/>
            <person name="Jiao Y."/>
            <person name="Hori C."/>
            <person name="Ishida J.K."/>
            <person name="Kasahara H."/>
            <person name="Kiba T."/>
            <person name="Kim M.S."/>
            <person name="Koo N."/>
            <person name="Laohavisit A."/>
            <person name="Lee Y.H."/>
            <person name="Lumba S."/>
            <person name="McCourt P."/>
            <person name="Mortimer J.C."/>
            <person name="Mutuku J.M."/>
            <person name="Nomura T."/>
            <person name="Sasaki-Sekimoto Y."/>
            <person name="Seto Y."/>
            <person name="Wang Y."/>
            <person name="Wakatake T."/>
            <person name="Sakakibara H."/>
            <person name="Demura T."/>
            <person name="Yamaguchi S."/>
            <person name="Yoneyama K."/>
            <person name="Manabe R.I."/>
            <person name="Nelson D.C."/>
            <person name="Schulman A.H."/>
            <person name="Timko M.P."/>
            <person name="dePamphilis C.W."/>
            <person name="Choi D."/>
            <person name="Shirasu K."/>
        </authorList>
    </citation>
    <scope>NUCLEOTIDE SEQUENCE [LARGE SCALE GENOMIC DNA]</scope>
    <source>
        <strain evidence="7">cv. UVA1</strain>
    </source>
</reference>
<comment type="caution">
    <text evidence="6">The sequence shown here is derived from an EMBL/GenBank/DDBJ whole genome shotgun (WGS) entry which is preliminary data.</text>
</comment>
<protein>
    <submittedName>
        <fullName evidence="6">Oxygen-dependent choline dehydrogenase</fullName>
    </submittedName>
</protein>
<dbReference type="PANTHER" id="PTHR45968:SF2">
    <property type="entry name" value="(R)-MANDELONITRILE LYASE-LIKE"/>
    <property type="match status" value="1"/>
</dbReference>
<evidence type="ECO:0000256" key="4">
    <source>
        <dbReference type="ARBA" id="ARBA00022827"/>
    </source>
</evidence>
<dbReference type="InterPro" id="IPR000172">
    <property type="entry name" value="GMC_OxRdtase_N"/>
</dbReference>
<dbReference type="SUPFAM" id="SSF54373">
    <property type="entry name" value="FAD-linked reductases, C-terminal domain"/>
    <property type="match status" value="1"/>
</dbReference>
<evidence type="ECO:0000259" key="5">
    <source>
        <dbReference type="PROSITE" id="PS00624"/>
    </source>
</evidence>
<keyword evidence="4" id="KW-0274">FAD</keyword>
<keyword evidence="7" id="KW-1185">Reference proteome</keyword>
<dbReference type="GO" id="GO:0016614">
    <property type="term" value="F:oxidoreductase activity, acting on CH-OH group of donors"/>
    <property type="evidence" value="ECO:0007669"/>
    <property type="project" value="InterPro"/>
</dbReference>
<proteinExistence type="predicted"/>
<dbReference type="Pfam" id="PF00732">
    <property type="entry name" value="GMC_oxred_N"/>
    <property type="match status" value="1"/>
</dbReference>
<name>A0A5A7QIG4_STRAF</name>
<evidence type="ECO:0000256" key="1">
    <source>
        <dbReference type="ARBA" id="ARBA00001974"/>
    </source>
</evidence>
<dbReference type="Gene3D" id="3.30.410.40">
    <property type="match status" value="1"/>
</dbReference>
<evidence type="ECO:0000256" key="2">
    <source>
        <dbReference type="ARBA" id="ARBA00022630"/>
    </source>
</evidence>
<accession>A0A5A7QIG4</accession>
<dbReference type="Pfam" id="PF05199">
    <property type="entry name" value="GMC_oxred_C"/>
    <property type="match status" value="1"/>
</dbReference>
<dbReference type="PROSITE" id="PS00624">
    <property type="entry name" value="GMC_OXRED_2"/>
    <property type="match status" value="1"/>
</dbReference>
<dbReference type="InterPro" id="IPR007867">
    <property type="entry name" value="GMC_OxRtase_C"/>
</dbReference>
<evidence type="ECO:0000256" key="3">
    <source>
        <dbReference type="ARBA" id="ARBA00022729"/>
    </source>
</evidence>
<evidence type="ECO:0000313" key="6">
    <source>
        <dbReference type="EMBL" id="GER45073.1"/>
    </source>
</evidence>
<keyword evidence="3" id="KW-0732">Signal</keyword>
<gene>
    <name evidence="6" type="ORF">STAS_21997</name>
</gene>
<keyword evidence="2" id="KW-0285">Flavoprotein</keyword>
<organism evidence="6 7">
    <name type="scientific">Striga asiatica</name>
    <name type="common">Asiatic witchweed</name>
    <name type="synonym">Buchnera asiatica</name>
    <dbReference type="NCBI Taxonomy" id="4170"/>
    <lineage>
        <taxon>Eukaryota</taxon>
        <taxon>Viridiplantae</taxon>
        <taxon>Streptophyta</taxon>
        <taxon>Embryophyta</taxon>
        <taxon>Tracheophyta</taxon>
        <taxon>Spermatophyta</taxon>
        <taxon>Magnoliopsida</taxon>
        <taxon>eudicotyledons</taxon>
        <taxon>Gunneridae</taxon>
        <taxon>Pentapetalae</taxon>
        <taxon>asterids</taxon>
        <taxon>lamiids</taxon>
        <taxon>Lamiales</taxon>
        <taxon>Orobanchaceae</taxon>
        <taxon>Buchnereae</taxon>
        <taxon>Striga</taxon>
    </lineage>
</organism>